<dbReference type="Pfam" id="PF13091">
    <property type="entry name" value="PLDc_2"/>
    <property type="match status" value="1"/>
</dbReference>
<sequence length="448" mass="51577">MKFVANVINNTHLAYLLPSKDDEVDCVLASIAYGANFTNERDDFIGNCVQNRYRLDIWMRYDHTVPVAIPLLRRLLKHHKDNVFCKLIPDVLHSKVIWWKGYGAYIGSANLTDRAWNSNIEAGIFLTEADLQQSGMHIELESYFENLRDIDEAIPLSEDLIAEMEAIEATRKDTYDLGKKLRKTPIWAGPAFIEKKKAAIRSKENFRKEWQSTLTELRKIGEALSNKRPTWINEDTPINWQIDQFLHGYYYNRVGDHHAKPYEDYFKKNFADPQAALTSAITWWNSTNSAPSSEDETFEVNAPTIRRLLSRENILNLSINELAEVCGNTHATKEHITKMTLATLGRPELKTLSQAERIPLYANWLMTQRNARGETVMQLLNYVLYGGKDEDLWERLFTASRDPQYTISHYGLNSMAELVGWARPEIAPPRNGRTSKALRALGYDVKIY</sequence>
<feature type="domain" description="PLD phosphodiesterase" evidence="1">
    <location>
        <begin position="88"/>
        <end position="115"/>
    </location>
</feature>
<dbReference type="Proteomes" id="UP001181355">
    <property type="component" value="Chromosome"/>
</dbReference>
<name>A0ABY9RFW6_9BURK</name>
<protein>
    <submittedName>
        <fullName evidence="2">Phospholipase D-like domain-containing protein</fullName>
    </submittedName>
</protein>
<evidence type="ECO:0000313" key="2">
    <source>
        <dbReference type="EMBL" id="WMW80121.1"/>
    </source>
</evidence>
<gene>
    <name evidence="2" type="ORF">RF679_15930</name>
</gene>
<keyword evidence="3" id="KW-1185">Reference proteome</keyword>
<dbReference type="InterPro" id="IPR001736">
    <property type="entry name" value="PLipase_D/transphosphatidylase"/>
</dbReference>
<reference evidence="2" key="1">
    <citation type="submission" date="2023-09" db="EMBL/GenBank/DDBJ databases">
        <title>Undibacterium sp. 20NA77.5 isolated from freshwater.</title>
        <authorList>
            <person name="Le V."/>
            <person name="Ko S.-R."/>
            <person name="Ahn C.-Y."/>
            <person name="Oh H.-M."/>
        </authorList>
    </citation>
    <scope>NUCLEOTIDE SEQUENCE</scope>
    <source>
        <strain evidence="2">20NA77.5</strain>
    </source>
</reference>
<organism evidence="2 3">
    <name type="scientific">Undibacterium cyanobacteriorum</name>
    <dbReference type="NCBI Taxonomy" id="3073561"/>
    <lineage>
        <taxon>Bacteria</taxon>
        <taxon>Pseudomonadati</taxon>
        <taxon>Pseudomonadota</taxon>
        <taxon>Betaproteobacteria</taxon>
        <taxon>Burkholderiales</taxon>
        <taxon>Oxalobacteraceae</taxon>
        <taxon>Undibacterium</taxon>
    </lineage>
</organism>
<accession>A0ABY9RFW6</accession>
<dbReference type="EMBL" id="CP133720">
    <property type="protein sequence ID" value="WMW80121.1"/>
    <property type="molecule type" value="Genomic_DNA"/>
</dbReference>
<proteinExistence type="predicted"/>
<dbReference type="Gene3D" id="3.30.870.10">
    <property type="entry name" value="Endonuclease Chain A"/>
    <property type="match status" value="1"/>
</dbReference>
<dbReference type="InterPro" id="IPR025202">
    <property type="entry name" value="PLD-like_dom"/>
</dbReference>
<dbReference type="PROSITE" id="PS50035">
    <property type="entry name" value="PLD"/>
    <property type="match status" value="1"/>
</dbReference>
<evidence type="ECO:0000313" key="3">
    <source>
        <dbReference type="Proteomes" id="UP001181355"/>
    </source>
</evidence>
<dbReference type="RefSeq" id="WP_309481614.1">
    <property type="nucleotide sequence ID" value="NZ_CP133720.1"/>
</dbReference>
<evidence type="ECO:0000259" key="1">
    <source>
        <dbReference type="PROSITE" id="PS50035"/>
    </source>
</evidence>
<dbReference type="SUPFAM" id="SSF56024">
    <property type="entry name" value="Phospholipase D/nuclease"/>
    <property type="match status" value="1"/>
</dbReference>